<reference evidence="1 2" key="1">
    <citation type="submission" date="2019-09" db="EMBL/GenBank/DDBJ databases">
        <title>Draft genome sequence of various Type strains from the CCUG.</title>
        <authorList>
            <person name="Pineiro-Iglesias B."/>
            <person name="Tunovic T."/>
            <person name="Unosson C."/>
            <person name="Inganas E."/>
            <person name="Ohlen M."/>
            <person name="Cardew S."/>
            <person name="Jensie-Markopoulos S."/>
            <person name="Salva-Serra F."/>
            <person name="Jaen-Luchoro D."/>
            <person name="Karlsson R."/>
            <person name="Svensson-Stadler L."/>
            <person name="Chun J."/>
            <person name="Moore E."/>
        </authorList>
    </citation>
    <scope>NUCLEOTIDE SEQUENCE [LARGE SCALE GENOMIC DNA]</scope>
    <source>
        <strain evidence="1 2">CCUG 53682T</strain>
    </source>
</reference>
<dbReference type="EMBL" id="VXKB01000001">
    <property type="protein sequence ID" value="KAA8717744.1"/>
    <property type="molecule type" value="Genomic_DNA"/>
</dbReference>
<evidence type="ECO:0000313" key="1">
    <source>
        <dbReference type="EMBL" id="KAA8717744.1"/>
    </source>
</evidence>
<dbReference type="RefSeq" id="WP_082970549.1">
    <property type="nucleotide sequence ID" value="NZ_JAKMWO010000001.1"/>
</dbReference>
<protein>
    <submittedName>
        <fullName evidence="1">Type I-F CRISPR-associated protein Csy2</fullName>
    </submittedName>
</protein>
<proteinExistence type="predicted"/>
<sequence length="325" mass="37151">MQGKPVCYYLFLRDLNVRRCRIVSADYILLPRINIHNANALSGPFTVGFPAVTAWMGFIHALGRKLSDVGFPFIRLSYTGIVCHSFNLQVYKSPEDITYLITGKGKPLNRNGRKASFIEEARCHLNVSLFIYCNHQNMDKSRLQDVVYDLLLTMKIAGGDILSVSAPVIGTLSDDNRDNNRLLRKMMPGYALLERRDLMSDAMDRGEDAMDALLNYIAVTREYVGEKNSKGKKRVKWHNRRKAPGWIIPVVTGFQGISAPGNAENQRAEGVIHRFAESVVTLGEFRRVDKLRHPADMWWEYSYQKEKNLYLCQQVRSYFPGRGEH</sequence>
<gene>
    <name evidence="1" type="primary">csy2</name>
    <name evidence="1" type="ORF">F4V73_07860</name>
</gene>
<dbReference type="OrthoDB" id="1550641at2"/>
<dbReference type="Proteomes" id="UP000322181">
    <property type="component" value="Unassembled WGS sequence"/>
</dbReference>
<dbReference type="Pfam" id="PF09614">
    <property type="entry name" value="Cas_Csy2"/>
    <property type="match status" value="1"/>
</dbReference>
<accession>A0A5M9R9V2</accession>
<dbReference type="AlphaFoldDB" id="A0A5M9R9V2"/>
<organism evidence="1 2">
    <name type="scientific">Morganella psychrotolerans</name>
    <dbReference type="NCBI Taxonomy" id="368603"/>
    <lineage>
        <taxon>Bacteria</taxon>
        <taxon>Pseudomonadati</taxon>
        <taxon>Pseudomonadota</taxon>
        <taxon>Gammaproteobacteria</taxon>
        <taxon>Enterobacterales</taxon>
        <taxon>Morganellaceae</taxon>
        <taxon>Morganella</taxon>
    </lineage>
</organism>
<evidence type="ECO:0000313" key="2">
    <source>
        <dbReference type="Proteomes" id="UP000322181"/>
    </source>
</evidence>
<dbReference type="NCBIfam" id="TIGR02565">
    <property type="entry name" value="cas_Csy2"/>
    <property type="match status" value="1"/>
</dbReference>
<name>A0A5M9R9V2_9GAMM</name>
<comment type="caution">
    <text evidence="1">The sequence shown here is derived from an EMBL/GenBank/DDBJ whole genome shotgun (WGS) entry which is preliminary data.</text>
</comment>
<dbReference type="CDD" id="cd09736">
    <property type="entry name" value="Csy2_I-F"/>
    <property type="match status" value="1"/>
</dbReference>
<dbReference type="InterPro" id="IPR013398">
    <property type="entry name" value="CRISPR-assoc_prot_Csy2"/>
</dbReference>